<evidence type="ECO:0000313" key="3">
    <source>
        <dbReference type="Proteomes" id="UP000007844"/>
    </source>
</evidence>
<name>F3YZV4_DESAF</name>
<protein>
    <recommendedName>
        <fullName evidence="4">Lipid A deacylase LpxR family protein</fullName>
    </recommendedName>
</protein>
<dbReference type="Pfam" id="PF09982">
    <property type="entry name" value="LpxR"/>
    <property type="match status" value="1"/>
</dbReference>
<accession>F3YZV4</accession>
<dbReference type="HOGENOM" id="CLU_055418_0_0_7"/>
<dbReference type="Proteomes" id="UP000007844">
    <property type="component" value="Chromosome"/>
</dbReference>
<keyword evidence="3" id="KW-1185">Reference proteome</keyword>
<dbReference type="Gene3D" id="2.40.128.140">
    <property type="entry name" value="Outer membrane protein"/>
    <property type="match status" value="1"/>
</dbReference>
<feature type="chain" id="PRO_5003303313" description="Lipid A deacylase LpxR family protein" evidence="1">
    <location>
        <begin position="35"/>
        <end position="342"/>
    </location>
</feature>
<gene>
    <name evidence="2" type="ORF">Desaf_2590</name>
</gene>
<dbReference type="KEGG" id="daf:Desaf_2590"/>
<dbReference type="InterPro" id="IPR018707">
    <property type="entry name" value="LpxR"/>
</dbReference>
<proteinExistence type="predicted"/>
<dbReference type="EMBL" id="CP003221">
    <property type="protein sequence ID" value="EGJ50909.1"/>
    <property type="molecule type" value="Genomic_DNA"/>
</dbReference>
<dbReference type="RefSeq" id="WP_014260603.1">
    <property type="nucleotide sequence ID" value="NC_016629.1"/>
</dbReference>
<evidence type="ECO:0000256" key="1">
    <source>
        <dbReference type="SAM" id="SignalP"/>
    </source>
</evidence>
<dbReference type="AlphaFoldDB" id="F3YZV4"/>
<dbReference type="eggNOG" id="COG3528">
    <property type="taxonomic scope" value="Bacteria"/>
</dbReference>
<dbReference type="InterPro" id="IPR037107">
    <property type="entry name" value="Put_OMP_sf"/>
</dbReference>
<keyword evidence="1" id="KW-0732">Signal</keyword>
<dbReference type="STRING" id="690850.Desaf_2590"/>
<organism evidence="2 3">
    <name type="scientific">Desulfocurvibacter africanus subsp. africanus str. Walvis Bay</name>
    <dbReference type="NCBI Taxonomy" id="690850"/>
    <lineage>
        <taxon>Bacteria</taxon>
        <taxon>Pseudomonadati</taxon>
        <taxon>Thermodesulfobacteriota</taxon>
        <taxon>Desulfovibrionia</taxon>
        <taxon>Desulfovibrionales</taxon>
        <taxon>Desulfovibrionaceae</taxon>
        <taxon>Desulfocurvibacter</taxon>
    </lineage>
</organism>
<feature type="signal peptide" evidence="1">
    <location>
        <begin position="1"/>
        <end position="34"/>
    </location>
</feature>
<evidence type="ECO:0000313" key="2">
    <source>
        <dbReference type="EMBL" id="EGJ50909.1"/>
    </source>
</evidence>
<sequence length="342" mass="38155" precursor="true">MATLPRPARATLNLCHGLWLFAFVLLSFPSVAYAQDEDDKGTLSLIYENDVFYNTDQHYTNGVRISWLSGLNEVPEFLREAAAKSLLFPEEGNARVEFALGQNMYTPSDITLTTPPEDDRPYAGWLYGSVGLIAENGKRLHQLELQVGMVGPASLAGKTQKFVHEYITYSDEPQGWDTQLPNEPTLQLTYLRSWRALAAIGDQGFGADLTPQFGLALGTVYDHVETGAMLRLGRNLMLDYGPPRIQPSPPGSGYFLSSPYFGFYLFGGAMGRAVGRNMFLDGSLFRDSRSVDKRYFVADFITGAAVTWRDYRLAYTHVFRTPEFDGETGLHEYGSLTLSVKF</sequence>
<evidence type="ECO:0008006" key="4">
    <source>
        <dbReference type="Google" id="ProtNLM"/>
    </source>
</evidence>
<reference evidence="2 3" key="1">
    <citation type="journal article" date="2011" name="J. Bacteriol.">
        <title>Genome sequence of the mercury-methylating and pleomorphic Desulfovibrio africanus Strain Walvis Bay.</title>
        <authorList>
            <person name="Brown S.D."/>
            <person name="Wall J.D."/>
            <person name="Kucken A.M."/>
            <person name="Gilmour C.C."/>
            <person name="Podar M."/>
            <person name="Brandt C.C."/>
            <person name="Teshima H."/>
            <person name="Detter J.C."/>
            <person name="Han C.S."/>
            <person name="Land M.L."/>
            <person name="Lucas S."/>
            <person name="Han J."/>
            <person name="Pennacchio L."/>
            <person name="Nolan M."/>
            <person name="Pitluck S."/>
            <person name="Woyke T."/>
            <person name="Goodwin L."/>
            <person name="Palumbo A.V."/>
            <person name="Elias D.A."/>
        </authorList>
    </citation>
    <scope>NUCLEOTIDE SEQUENCE [LARGE SCALE GENOMIC DNA]</scope>
    <source>
        <strain evidence="2 3">Walvis Bay</strain>
    </source>
</reference>